<sequence>MIPHRGVTYFFERIFLWSWRLILGNFLRNIALYCCLKKKRILPEIWEAPDRETFFSCPVAESFSPCLF</sequence>
<dbReference type="Proteomes" id="UP000004295">
    <property type="component" value="Unassembled WGS sequence"/>
</dbReference>
<organism evidence="1 2">
    <name type="scientific">Porphyromonas endodontalis (strain ATCC 35406 / DSM 24491 / JCM 8526 / CCUG 16442 / BCRC 14492 / NCTC 13058 / HG 370)</name>
    <name type="common">Bacteroides endodontalis</name>
    <dbReference type="NCBI Taxonomy" id="553175"/>
    <lineage>
        <taxon>Bacteria</taxon>
        <taxon>Pseudomonadati</taxon>
        <taxon>Bacteroidota</taxon>
        <taxon>Bacteroidia</taxon>
        <taxon>Bacteroidales</taxon>
        <taxon>Porphyromonadaceae</taxon>
        <taxon>Porphyromonas</taxon>
    </lineage>
</organism>
<evidence type="ECO:0000313" key="1">
    <source>
        <dbReference type="EMBL" id="EEN82686.1"/>
    </source>
</evidence>
<evidence type="ECO:0000313" key="2">
    <source>
        <dbReference type="Proteomes" id="UP000004295"/>
    </source>
</evidence>
<name>C3JAF1_POREA</name>
<dbReference type="STRING" id="553175.POREN0001_0187"/>
<proteinExistence type="predicted"/>
<gene>
    <name evidence="1" type="ORF">POREN0001_0187</name>
</gene>
<dbReference type="AlphaFoldDB" id="C3JAF1"/>
<protein>
    <submittedName>
        <fullName evidence="1">Uncharacterized protein</fullName>
    </submittedName>
</protein>
<keyword evidence="2" id="KW-1185">Reference proteome</keyword>
<dbReference type="EMBL" id="ACNN01000020">
    <property type="protein sequence ID" value="EEN82686.1"/>
    <property type="molecule type" value="Genomic_DNA"/>
</dbReference>
<comment type="caution">
    <text evidence="1">The sequence shown here is derived from an EMBL/GenBank/DDBJ whole genome shotgun (WGS) entry which is preliminary data.</text>
</comment>
<accession>C3JAF1</accession>
<reference evidence="1 2" key="1">
    <citation type="submission" date="2009-04" db="EMBL/GenBank/DDBJ databases">
        <authorList>
            <person name="Sebastian Y."/>
            <person name="Madupu R."/>
            <person name="Durkin A.S."/>
            <person name="Torralba M."/>
            <person name="Methe B."/>
            <person name="Sutton G.G."/>
            <person name="Strausberg R.L."/>
            <person name="Nelson K.E."/>
        </authorList>
    </citation>
    <scope>NUCLEOTIDE SEQUENCE [LARGE SCALE GENOMIC DNA]</scope>
    <source>
        <strain evidence="2">ATCC 35406 / BCRC 14492 / JCM 8526 / NCTC 13058 / HG 370</strain>
    </source>
</reference>